<name>A0A1B9IGH9_9TREE</name>
<sequence>MLDTLPVIEKVVDTSPSSFTSISTEHERSPWPTDLTESAEGIQPEVSTTRPQPLSENDLAVRLKQAAERRIDDQGDRFALPQFRQLSMDSEWAQELANTLSASQRRLTDAETMGDSARALRDRLTQIFEYQAKIKESMQVGGFTENLPEEALNLIRSGEEWDFERLYRCAHRTLKLEQSSDVEDTIRLLNMVDEWKRDGGVPETVKRKASFSPSTKIRECPIAAESSSDTIHADTVAIPDDSKTKGGTLTLSEILGGNNSSSRHPLAIELMNYASTDAHKRQKTSVREIILSLAHDHELTDFRAECIDAIDYNIDKDMASELQSLADDIKRATKHLDERLGESLRTAIEENRPDLVADTLNYVSSNVRSLRRVDCSALKSVGYNLIELSKLFQTLQDRAEEMGIKE</sequence>
<dbReference type="EMBL" id="KI669469">
    <property type="protein sequence ID" value="OCF54633.1"/>
    <property type="molecule type" value="Genomic_DNA"/>
</dbReference>
<reference evidence="3" key="2">
    <citation type="submission" date="2013-12" db="EMBL/GenBank/DDBJ databases">
        <title>Evolution of pathogenesis and genome organization in the Tremellales.</title>
        <authorList>
            <person name="Cuomo C."/>
            <person name="Litvintseva A."/>
            <person name="Heitman J."/>
            <person name="Chen Y."/>
            <person name="Sun S."/>
            <person name="Springer D."/>
            <person name="Dromer F."/>
            <person name="Young S."/>
            <person name="Zeng Q."/>
            <person name="Chapman S."/>
            <person name="Gujja S."/>
            <person name="Saif S."/>
            <person name="Birren B."/>
        </authorList>
    </citation>
    <scope>NUCLEOTIDE SEQUENCE [LARGE SCALE GENOMIC DNA]</scope>
    <source>
        <strain evidence="3">CBS 10435</strain>
    </source>
</reference>
<dbReference type="AlphaFoldDB" id="A0A1B9IGH9"/>
<gene>
    <name evidence="2" type="ORF">L486_07765</name>
</gene>
<keyword evidence="3" id="KW-1185">Reference proteome</keyword>
<proteinExistence type="predicted"/>
<protein>
    <submittedName>
        <fullName evidence="2">Uncharacterized protein</fullName>
    </submittedName>
</protein>
<evidence type="ECO:0000256" key="1">
    <source>
        <dbReference type="SAM" id="MobiDB-lite"/>
    </source>
</evidence>
<reference evidence="2 3" key="1">
    <citation type="submission" date="2013-07" db="EMBL/GenBank/DDBJ databases">
        <title>The Genome Sequence of Kwoniella mangroviensis CBS10435.</title>
        <authorList>
            <consortium name="The Broad Institute Genome Sequencing Platform"/>
            <person name="Cuomo C."/>
            <person name="Litvintseva A."/>
            <person name="Chen Y."/>
            <person name="Heitman J."/>
            <person name="Sun S."/>
            <person name="Springer D."/>
            <person name="Dromer F."/>
            <person name="Young S.K."/>
            <person name="Zeng Q."/>
            <person name="Gargeya S."/>
            <person name="Fitzgerald M."/>
            <person name="Abouelleil A."/>
            <person name="Alvarado L."/>
            <person name="Berlin A.M."/>
            <person name="Chapman S.B."/>
            <person name="Dewar J."/>
            <person name="Goldberg J."/>
            <person name="Griggs A."/>
            <person name="Gujja S."/>
            <person name="Hansen M."/>
            <person name="Howarth C."/>
            <person name="Imamovic A."/>
            <person name="Larimer J."/>
            <person name="McCowan C."/>
            <person name="Murphy C."/>
            <person name="Pearson M."/>
            <person name="Priest M."/>
            <person name="Roberts A."/>
            <person name="Saif S."/>
            <person name="Shea T."/>
            <person name="Sykes S."/>
            <person name="Wortman J."/>
            <person name="Nusbaum C."/>
            <person name="Birren B."/>
        </authorList>
    </citation>
    <scope>NUCLEOTIDE SEQUENCE [LARGE SCALE GENOMIC DNA]</scope>
    <source>
        <strain evidence="2 3">CBS 10435</strain>
    </source>
</reference>
<organism evidence="2 3">
    <name type="scientific">Kwoniella mangroviensis CBS 10435</name>
    <dbReference type="NCBI Taxonomy" id="1331196"/>
    <lineage>
        <taxon>Eukaryota</taxon>
        <taxon>Fungi</taxon>
        <taxon>Dikarya</taxon>
        <taxon>Basidiomycota</taxon>
        <taxon>Agaricomycotina</taxon>
        <taxon>Tremellomycetes</taxon>
        <taxon>Tremellales</taxon>
        <taxon>Cryptococcaceae</taxon>
        <taxon>Kwoniella</taxon>
    </lineage>
</organism>
<accession>A0A1B9IGH9</accession>
<evidence type="ECO:0000313" key="3">
    <source>
        <dbReference type="Proteomes" id="UP000092583"/>
    </source>
</evidence>
<feature type="region of interest" description="Disordered" evidence="1">
    <location>
        <begin position="16"/>
        <end position="52"/>
    </location>
</feature>
<evidence type="ECO:0000313" key="2">
    <source>
        <dbReference type="EMBL" id="OCF54633.1"/>
    </source>
</evidence>
<dbReference type="Proteomes" id="UP000092583">
    <property type="component" value="Unassembled WGS sequence"/>
</dbReference>